<name>A0AAV5LN95_9ROSI</name>
<dbReference type="GO" id="GO:0016020">
    <property type="term" value="C:membrane"/>
    <property type="evidence" value="ECO:0007669"/>
    <property type="project" value="UniProtKB-SubCell"/>
</dbReference>
<proteinExistence type="predicted"/>
<keyword evidence="10" id="KW-1185">Reference proteome</keyword>
<evidence type="ECO:0000256" key="8">
    <source>
        <dbReference type="SAM" id="SignalP"/>
    </source>
</evidence>
<evidence type="ECO:0000313" key="10">
    <source>
        <dbReference type="Proteomes" id="UP001054252"/>
    </source>
</evidence>
<gene>
    <name evidence="9" type="ORF">SLEP1_g46561</name>
</gene>
<evidence type="ECO:0000256" key="5">
    <source>
        <dbReference type="ARBA" id="ARBA00023136"/>
    </source>
</evidence>
<evidence type="ECO:0000256" key="7">
    <source>
        <dbReference type="ARBA" id="ARBA00023180"/>
    </source>
</evidence>
<evidence type="ECO:0000256" key="3">
    <source>
        <dbReference type="ARBA" id="ARBA00022729"/>
    </source>
</evidence>
<dbReference type="Gene3D" id="3.80.10.10">
    <property type="entry name" value="Ribonuclease Inhibitor"/>
    <property type="match status" value="2"/>
</dbReference>
<dbReference type="InterPro" id="IPR032675">
    <property type="entry name" value="LRR_dom_sf"/>
</dbReference>
<keyword evidence="3 8" id="KW-0732">Signal</keyword>
<feature type="chain" id="PRO_5043708487" evidence="8">
    <location>
        <begin position="21"/>
        <end position="262"/>
    </location>
</feature>
<keyword evidence="5" id="KW-0472">Membrane</keyword>
<accession>A0AAV5LN95</accession>
<dbReference type="PANTHER" id="PTHR48061:SF46">
    <property type="entry name" value="LEUCINE-RICH REPEAT-CONTAINING N-TERMINAL PLANT-TYPE DOMAIN-CONTAINING PROTEIN"/>
    <property type="match status" value="1"/>
</dbReference>
<reference evidence="9 10" key="1">
    <citation type="journal article" date="2021" name="Commun. Biol.">
        <title>The genome of Shorea leprosula (Dipterocarpaceae) highlights the ecological relevance of drought in aseasonal tropical rainforests.</title>
        <authorList>
            <person name="Ng K.K.S."/>
            <person name="Kobayashi M.J."/>
            <person name="Fawcett J.A."/>
            <person name="Hatakeyama M."/>
            <person name="Paape T."/>
            <person name="Ng C.H."/>
            <person name="Ang C.C."/>
            <person name="Tnah L.H."/>
            <person name="Lee C.T."/>
            <person name="Nishiyama T."/>
            <person name="Sese J."/>
            <person name="O'Brien M.J."/>
            <person name="Copetti D."/>
            <person name="Mohd Noor M.I."/>
            <person name="Ong R.C."/>
            <person name="Putra M."/>
            <person name="Sireger I.Z."/>
            <person name="Indrioko S."/>
            <person name="Kosugi Y."/>
            <person name="Izuno A."/>
            <person name="Isagi Y."/>
            <person name="Lee S.L."/>
            <person name="Shimizu K.K."/>
        </authorList>
    </citation>
    <scope>NUCLEOTIDE SEQUENCE [LARGE SCALE GENOMIC DNA]</scope>
    <source>
        <strain evidence="9">214</strain>
    </source>
</reference>
<dbReference type="InterPro" id="IPR001611">
    <property type="entry name" value="Leu-rich_rpt"/>
</dbReference>
<dbReference type="Pfam" id="PF00560">
    <property type="entry name" value="LRR_1"/>
    <property type="match status" value="2"/>
</dbReference>
<evidence type="ECO:0000256" key="1">
    <source>
        <dbReference type="ARBA" id="ARBA00004479"/>
    </source>
</evidence>
<dbReference type="SUPFAM" id="SSF52058">
    <property type="entry name" value="L domain-like"/>
    <property type="match status" value="1"/>
</dbReference>
<keyword evidence="2" id="KW-0812">Transmembrane</keyword>
<dbReference type="EMBL" id="BPVZ01000130">
    <property type="protein sequence ID" value="GKV38672.1"/>
    <property type="molecule type" value="Genomic_DNA"/>
</dbReference>
<keyword evidence="4" id="KW-1133">Transmembrane helix</keyword>
<organism evidence="9 10">
    <name type="scientific">Rubroshorea leprosula</name>
    <dbReference type="NCBI Taxonomy" id="152421"/>
    <lineage>
        <taxon>Eukaryota</taxon>
        <taxon>Viridiplantae</taxon>
        <taxon>Streptophyta</taxon>
        <taxon>Embryophyta</taxon>
        <taxon>Tracheophyta</taxon>
        <taxon>Spermatophyta</taxon>
        <taxon>Magnoliopsida</taxon>
        <taxon>eudicotyledons</taxon>
        <taxon>Gunneridae</taxon>
        <taxon>Pentapetalae</taxon>
        <taxon>rosids</taxon>
        <taxon>malvids</taxon>
        <taxon>Malvales</taxon>
        <taxon>Dipterocarpaceae</taxon>
        <taxon>Rubroshorea</taxon>
    </lineage>
</organism>
<keyword evidence="7" id="KW-0325">Glycoprotein</keyword>
<protein>
    <submittedName>
        <fullName evidence="9">Uncharacterized protein</fullName>
    </submittedName>
</protein>
<dbReference type="PANTHER" id="PTHR48061">
    <property type="entry name" value="LEUCINE-RICH REPEAT RECEPTOR PROTEIN KINASE EMS1-LIKE-RELATED"/>
    <property type="match status" value="1"/>
</dbReference>
<dbReference type="InterPro" id="IPR046956">
    <property type="entry name" value="RLP23-like"/>
</dbReference>
<comment type="caution">
    <text evidence="9">The sequence shown here is derived from an EMBL/GenBank/DDBJ whole genome shotgun (WGS) entry which is preliminary data.</text>
</comment>
<comment type="subcellular location">
    <subcellularLocation>
        <location evidence="1">Membrane</location>
        <topology evidence="1">Single-pass type I membrane protein</topology>
    </subcellularLocation>
</comment>
<evidence type="ECO:0000256" key="6">
    <source>
        <dbReference type="ARBA" id="ARBA00023170"/>
    </source>
</evidence>
<evidence type="ECO:0000256" key="4">
    <source>
        <dbReference type="ARBA" id="ARBA00022989"/>
    </source>
</evidence>
<sequence length="262" mass="28729">MLSMPLYLPFFFLCLKTAFSASLHASSFSTTNLCSHEEAAALLQFKTSFSINYTAPNHGLCHVIALDLSCSLLSGTFPSNSTLFLLKNLQSLSLSFIDFRLSKISPKISQFTRLKHLDISSSQFSGQVPAEIAHLAKLVSLNLSTNFGSLNLETATLRNLVHNLSEVSELVLSGVNMTSVNPRFFMNPSSSLTTLDLSTCELRGNFPNIIFRFPNLKIFGLLGNKNLTIDLPSSNWSSPLQSLWLEATDCGRGLPESIGDLK</sequence>
<dbReference type="AlphaFoldDB" id="A0AAV5LN95"/>
<evidence type="ECO:0000313" key="9">
    <source>
        <dbReference type="EMBL" id="GKV38672.1"/>
    </source>
</evidence>
<evidence type="ECO:0000256" key="2">
    <source>
        <dbReference type="ARBA" id="ARBA00022692"/>
    </source>
</evidence>
<keyword evidence="6" id="KW-0675">Receptor</keyword>
<feature type="signal peptide" evidence="8">
    <location>
        <begin position="1"/>
        <end position="20"/>
    </location>
</feature>
<dbReference type="Proteomes" id="UP001054252">
    <property type="component" value="Unassembled WGS sequence"/>
</dbReference>